<name>A0AAD7MGQ2_9AGAR</name>
<protein>
    <submittedName>
        <fullName evidence="2">Uncharacterized protein</fullName>
    </submittedName>
</protein>
<evidence type="ECO:0000313" key="3">
    <source>
        <dbReference type="Proteomes" id="UP001215280"/>
    </source>
</evidence>
<organism evidence="2 3">
    <name type="scientific">Mycena maculata</name>
    <dbReference type="NCBI Taxonomy" id="230809"/>
    <lineage>
        <taxon>Eukaryota</taxon>
        <taxon>Fungi</taxon>
        <taxon>Dikarya</taxon>
        <taxon>Basidiomycota</taxon>
        <taxon>Agaricomycotina</taxon>
        <taxon>Agaricomycetes</taxon>
        <taxon>Agaricomycetidae</taxon>
        <taxon>Agaricales</taxon>
        <taxon>Marasmiineae</taxon>
        <taxon>Mycenaceae</taxon>
        <taxon>Mycena</taxon>
    </lineage>
</organism>
<evidence type="ECO:0000313" key="2">
    <source>
        <dbReference type="EMBL" id="KAJ7716597.1"/>
    </source>
</evidence>
<dbReference type="Proteomes" id="UP001215280">
    <property type="component" value="Unassembled WGS sequence"/>
</dbReference>
<keyword evidence="3" id="KW-1185">Reference proteome</keyword>
<dbReference type="AlphaFoldDB" id="A0AAD7MGQ2"/>
<evidence type="ECO:0000256" key="1">
    <source>
        <dbReference type="SAM" id="MobiDB-lite"/>
    </source>
</evidence>
<comment type="caution">
    <text evidence="2">The sequence shown here is derived from an EMBL/GenBank/DDBJ whole genome shotgun (WGS) entry which is preliminary data.</text>
</comment>
<proteinExistence type="predicted"/>
<feature type="region of interest" description="Disordered" evidence="1">
    <location>
        <begin position="1"/>
        <end position="20"/>
    </location>
</feature>
<gene>
    <name evidence="2" type="ORF">DFH07DRAFT_973881</name>
</gene>
<dbReference type="EMBL" id="JARJLG010000330">
    <property type="protein sequence ID" value="KAJ7716597.1"/>
    <property type="molecule type" value="Genomic_DNA"/>
</dbReference>
<reference evidence="2" key="1">
    <citation type="submission" date="2023-03" db="EMBL/GenBank/DDBJ databases">
        <title>Massive genome expansion in bonnet fungi (Mycena s.s.) driven by repeated elements and novel gene families across ecological guilds.</title>
        <authorList>
            <consortium name="Lawrence Berkeley National Laboratory"/>
            <person name="Harder C.B."/>
            <person name="Miyauchi S."/>
            <person name="Viragh M."/>
            <person name="Kuo A."/>
            <person name="Thoen E."/>
            <person name="Andreopoulos B."/>
            <person name="Lu D."/>
            <person name="Skrede I."/>
            <person name="Drula E."/>
            <person name="Henrissat B."/>
            <person name="Morin E."/>
            <person name="Kohler A."/>
            <person name="Barry K."/>
            <person name="LaButti K."/>
            <person name="Morin E."/>
            <person name="Salamov A."/>
            <person name="Lipzen A."/>
            <person name="Mereny Z."/>
            <person name="Hegedus B."/>
            <person name="Baldrian P."/>
            <person name="Stursova M."/>
            <person name="Weitz H."/>
            <person name="Taylor A."/>
            <person name="Grigoriev I.V."/>
            <person name="Nagy L.G."/>
            <person name="Martin F."/>
            <person name="Kauserud H."/>
        </authorList>
    </citation>
    <scope>NUCLEOTIDE SEQUENCE</scope>
    <source>
        <strain evidence="2">CBHHK188m</strain>
    </source>
</reference>
<sequence>MERHSHEARSFATTAHELRTGVLAPAGRPFKAQGKPPRRSVFVTATKLKKSLPFITATKRSLQDPSLFFTPDDPKTSAADADATPSRQNFHVEPDFSPALSDDLASGPIGINALRTQPLKATNPGNGDVFGGASISQNRKAAISLPQVEAMPEQGSDEEEEDELESPAHSAQPAHALTGIPSPIEFGPGVTHYFGLEQQIGGGRMREATPSNPKDVPPTRFRSAVHSTERASSVTHAAISRRAAAGDAAIASSSLLKVPGHSVRNGPPLLLMDGLGFERVGIPPPPPRFKPDAPPGAATRRRYGYYQRQAGRSAAQANGCQRRRHSLHCHSTTHILFEQCPSRHLHQRRCQFQFLLYPCNIPKPPIDLPVAPVIYRSLRTFRKHRVFTQ</sequence>
<feature type="compositionally biased region" description="Acidic residues" evidence="1">
    <location>
        <begin position="155"/>
        <end position="165"/>
    </location>
</feature>
<accession>A0AAD7MGQ2</accession>
<feature type="region of interest" description="Disordered" evidence="1">
    <location>
        <begin position="203"/>
        <end position="236"/>
    </location>
</feature>
<feature type="region of interest" description="Disordered" evidence="1">
    <location>
        <begin position="148"/>
        <end position="176"/>
    </location>
</feature>